<accession>A0A6G5QM11</accession>
<dbReference type="EMBL" id="CP012543">
    <property type="protein sequence ID" value="QCD46634.1"/>
    <property type="molecule type" value="Genomic_DNA"/>
</dbReference>
<sequence length="214" mass="24113">MLDKFAVKFGRALDVFASNEKYKRKNMNPFKIFIFAVTLNFAFASDAPKDVKSDADAARNRKEVKMLEVFCGSILPFSVTSCMQLADKRLDENSSVYDKQKGLAALQKVCDSKDERDSKLACTKLACESGESRECLNAAKYYQVLLVGGVAASALFQKSCDERGGMDCLYAKFFDKARDGMTDEYVRKMKMYLKKACDTGEKEGCKEFEKLREL</sequence>
<dbReference type="KEGG" id="crx:CRECT_0965"/>
<gene>
    <name evidence="1" type="ORF">CRECT_0965</name>
</gene>
<evidence type="ECO:0000313" key="2">
    <source>
        <dbReference type="Proteomes" id="UP000502377"/>
    </source>
</evidence>
<dbReference type="Proteomes" id="UP000502377">
    <property type="component" value="Chromosome"/>
</dbReference>
<proteinExistence type="predicted"/>
<protein>
    <submittedName>
        <fullName evidence="1">Uncharacterized protein</fullName>
    </submittedName>
</protein>
<reference evidence="1 2" key="1">
    <citation type="submission" date="2016-07" db="EMBL/GenBank/DDBJ databases">
        <title>Comparative genomics of the Campylobacter concisus group.</title>
        <authorList>
            <person name="Miller W.G."/>
            <person name="Yee E."/>
            <person name="Chapman M.H."/>
            <person name="Huynh S."/>
            <person name="Bono J.L."/>
            <person name="On S.L.W."/>
            <person name="StLeger J."/>
            <person name="Foster G."/>
            <person name="Parker C.T."/>
        </authorList>
    </citation>
    <scope>NUCLEOTIDE SEQUENCE [LARGE SCALE GENOMIC DNA]</scope>
    <source>
        <strain evidence="1 2">ATCC 33238</strain>
    </source>
</reference>
<evidence type="ECO:0000313" key="1">
    <source>
        <dbReference type="EMBL" id="QCD46634.1"/>
    </source>
</evidence>
<name>A0A6G5QM11_CAMRE</name>
<organism evidence="1 2">
    <name type="scientific">Campylobacter rectus</name>
    <name type="common">Wolinella recta</name>
    <dbReference type="NCBI Taxonomy" id="203"/>
    <lineage>
        <taxon>Bacteria</taxon>
        <taxon>Pseudomonadati</taxon>
        <taxon>Campylobacterota</taxon>
        <taxon>Epsilonproteobacteria</taxon>
        <taxon>Campylobacterales</taxon>
        <taxon>Campylobacteraceae</taxon>
        <taxon>Campylobacter</taxon>
    </lineage>
</organism>
<dbReference type="AlphaFoldDB" id="A0A6G5QM11"/>